<sequence>MKKIVLTLTLITAIFTYANAQTATSKACWVIESNKGSKMQLVKFYDDSLRLVYEEAINMKLNPAKDHIKKALNIILAALITKRADTNHKDILAVAFQYN</sequence>
<proteinExistence type="predicted"/>
<reference evidence="3" key="1">
    <citation type="submission" date="2023-07" db="EMBL/GenBank/DDBJ databases">
        <title>Functional and genomic diversity of the sorghum phyllosphere microbiome.</title>
        <authorList>
            <person name="Shade A."/>
        </authorList>
    </citation>
    <scope>NUCLEOTIDE SEQUENCE [LARGE SCALE GENOMIC DNA]</scope>
    <source>
        <strain evidence="3">SORGH_AS_0422</strain>
    </source>
</reference>
<name>A0ABU3GXY5_9SPHI</name>
<dbReference type="Proteomes" id="UP001258315">
    <property type="component" value="Unassembled WGS sequence"/>
</dbReference>
<accession>A0ABU3GXY5</accession>
<evidence type="ECO:0000313" key="2">
    <source>
        <dbReference type="EMBL" id="MDT3404628.1"/>
    </source>
</evidence>
<evidence type="ECO:0000256" key="1">
    <source>
        <dbReference type="SAM" id="SignalP"/>
    </source>
</evidence>
<feature type="signal peptide" evidence="1">
    <location>
        <begin position="1"/>
        <end position="20"/>
    </location>
</feature>
<dbReference type="RefSeq" id="WP_311952118.1">
    <property type="nucleotide sequence ID" value="NZ_JAVLVU010000001.1"/>
</dbReference>
<dbReference type="EMBL" id="JAVLVU010000001">
    <property type="protein sequence ID" value="MDT3404628.1"/>
    <property type="molecule type" value="Genomic_DNA"/>
</dbReference>
<evidence type="ECO:0000313" key="3">
    <source>
        <dbReference type="Proteomes" id="UP001258315"/>
    </source>
</evidence>
<organism evidence="2 3">
    <name type="scientific">Mucilaginibacter terrae</name>
    <dbReference type="NCBI Taxonomy" id="1955052"/>
    <lineage>
        <taxon>Bacteria</taxon>
        <taxon>Pseudomonadati</taxon>
        <taxon>Bacteroidota</taxon>
        <taxon>Sphingobacteriia</taxon>
        <taxon>Sphingobacteriales</taxon>
        <taxon>Sphingobacteriaceae</taxon>
        <taxon>Mucilaginibacter</taxon>
    </lineage>
</organism>
<keyword evidence="3" id="KW-1185">Reference proteome</keyword>
<feature type="chain" id="PRO_5047376050" evidence="1">
    <location>
        <begin position="21"/>
        <end position="99"/>
    </location>
</feature>
<keyword evidence="1" id="KW-0732">Signal</keyword>
<protein>
    <submittedName>
        <fullName evidence="2">Uncharacterized protein</fullName>
    </submittedName>
</protein>
<gene>
    <name evidence="2" type="ORF">QE417_003700</name>
</gene>
<comment type="caution">
    <text evidence="2">The sequence shown here is derived from an EMBL/GenBank/DDBJ whole genome shotgun (WGS) entry which is preliminary data.</text>
</comment>